<evidence type="ECO:0000313" key="5">
    <source>
        <dbReference type="Proteomes" id="UP000216024"/>
    </source>
</evidence>
<protein>
    <recommendedName>
        <fullName evidence="3">PNPLA domain-containing protein</fullName>
    </recommendedName>
</protein>
<dbReference type="GO" id="GO:0016787">
    <property type="term" value="F:hydrolase activity"/>
    <property type="evidence" value="ECO:0007669"/>
    <property type="project" value="UniProtKB-UniRule"/>
</dbReference>
<name>A0A267MLM6_9FIRM</name>
<dbReference type="PROSITE" id="PS51635">
    <property type="entry name" value="PNPLA"/>
    <property type="match status" value="1"/>
</dbReference>
<proteinExistence type="predicted"/>
<keyword evidence="1 2" id="KW-0443">Lipid metabolism</keyword>
<evidence type="ECO:0000256" key="1">
    <source>
        <dbReference type="ARBA" id="ARBA00023098"/>
    </source>
</evidence>
<dbReference type="Gene3D" id="3.40.1090.10">
    <property type="entry name" value="Cytosolic phospholipase A2 catalytic domain"/>
    <property type="match status" value="1"/>
</dbReference>
<reference evidence="4 5" key="1">
    <citation type="submission" date="2017-06" db="EMBL/GenBank/DDBJ databases">
        <title>Draft genome sequence of anaerobic fermentative bacterium Anaeromicrobium sediminis DY2726D isolated from West Pacific Ocean sediments.</title>
        <authorList>
            <person name="Zeng X."/>
        </authorList>
    </citation>
    <scope>NUCLEOTIDE SEQUENCE [LARGE SCALE GENOMIC DNA]</scope>
    <source>
        <strain evidence="4 5">DY2726D</strain>
    </source>
</reference>
<keyword evidence="2" id="KW-0378">Hydrolase</keyword>
<dbReference type="OrthoDB" id="9807112at2"/>
<evidence type="ECO:0000313" key="4">
    <source>
        <dbReference type="EMBL" id="PAB59775.1"/>
    </source>
</evidence>
<feature type="short sequence motif" description="GXGXXG" evidence="2">
    <location>
        <begin position="11"/>
        <end position="16"/>
    </location>
</feature>
<dbReference type="EMBL" id="NIBG01000005">
    <property type="protein sequence ID" value="PAB59775.1"/>
    <property type="molecule type" value="Genomic_DNA"/>
</dbReference>
<dbReference type="InterPro" id="IPR047156">
    <property type="entry name" value="Teg/CotR/CapV-like"/>
</dbReference>
<dbReference type="PANTHER" id="PTHR24138">
    <property type="entry name" value="INTRACELLLAR PHOSPHOLIPASE A FAMILY"/>
    <property type="match status" value="1"/>
</dbReference>
<dbReference type="PANTHER" id="PTHR24138:SF10">
    <property type="entry name" value="PHOSPHOLIPASE A2"/>
    <property type="match status" value="1"/>
</dbReference>
<dbReference type="Proteomes" id="UP000216024">
    <property type="component" value="Unassembled WGS sequence"/>
</dbReference>
<dbReference type="InterPro" id="IPR002641">
    <property type="entry name" value="PNPLA_dom"/>
</dbReference>
<feature type="active site" description="Proton acceptor" evidence="2">
    <location>
        <position position="170"/>
    </location>
</feature>
<gene>
    <name evidence="4" type="ORF">CCE28_07405</name>
</gene>
<feature type="short sequence motif" description="DGA/G" evidence="2">
    <location>
        <begin position="170"/>
        <end position="172"/>
    </location>
</feature>
<comment type="caution">
    <text evidence="4">The sequence shown here is derived from an EMBL/GenBank/DDBJ whole genome shotgun (WGS) entry which is preliminary data.</text>
</comment>
<keyword evidence="5" id="KW-1185">Reference proteome</keyword>
<dbReference type="Pfam" id="PF01734">
    <property type="entry name" value="Patatin"/>
    <property type="match status" value="1"/>
</dbReference>
<organism evidence="4 5">
    <name type="scientific">Anaeromicrobium sediminis</name>
    <dbReference type="NCBI Taxonomy" id="1478221"/>
    <lineage>
        <taxon>Bacteria</taxon>
        <taxon>Bacillati</taxon>
        <taxon>Bacillota</taxon>
        <taxon>Clostridia</taxon>
        <taxon>Peptostreptococcales</taxon>
        <taxon>Thermotaleaceae</taxon>
        <taxon>Anaeromicrobium</taxon>
    </lineage>
</organism>
<feature type="domain" description="PNPLA" evidence="3">
    <location>
        <begin position="7"/>
        <end position="183"/>
    </location>
</feature>
<accession>A0A267MLM6</accession>
<evidence type="ECO:0000259" key="3">
    <source>
        <dbReference type="PROSITE" id="PS51635"/>
    </source>
</evidence>
<dbReference type="SUPFAM" id="SSF52151">
    <property type="entry name" value="FabD/lysophospholipase-like"/>
    <property type="match status" value="1"/>
</dbReference>
<dbReference type="AlphaFoldDB" id="A0A267MLM6"/>
<feature type="short sequence motif" description="GXSXG" evidence="2">
    <location>
        <begin position="44"/>
        <end position="48"/>
    </location>
</feature>
<dbReference type="RefSeq" id="WP_095132532.1">
    <property type="nucleotide sequence ID" value="NZ_NIBG01000005.1"/>
</dbReference>
<evidence type="ECO:0000256" key="2">
    <source>
        <dbReference type="PROSITE-ProRule" id="PRU01161"/>
    </source>
</evidence>
<keyword evidence="2" id="KW-0442">Lipid degradation</keyword>
<dbReference type="InterPro" id="IPR016035">
    <property type="entry name" value="Acyl_Trfase/lysoPLipase"/>
</dbReference>
<sequence>MDKYRIMTFDGGGIRGVLTATLLKRLKNEHEISEFINMTELFAGTSTGSIIALGLAYGLSPEDLVDLYVRYGKYIFTPRYLEYYRPKYDNKHLKQALSMIFPKDLRLSDLSHKVLIPSFRVSGSYSKPYWSPVFFNNLPGSTNMEELVIDVALASNAAPTYFPSYKSHVDGAVIANNPSTAAIAAARGEQGNIKALDDMYLLSIGTGIYPQQITADTTKWGAIDWSFYPKPPYPLLELLFNSDIGVNEFYSSQLLKEQYCRLNLEIPKKIGPIPLDAYSKTPTLISLANDLDLEMTIKWIKNSWF</sequence>
<feature type="active site" description="Nucleophile" evidence="2">
    <location>
        <position position="46"/>
    </location>
</feature>
<dbReference type="GO" id="GO:0016042">
    <property type="term" value="P:lipid catabolic process"/>
    <property type="evidence" value="ECO:0007669"/>
    <property type="project" value="UniProtKB-UniRule"/>
</dbReference>